<comment type="catalytic activity">
    <reaction evidence="4 5">
        <text>7,8-dihydroneopterin 3'-triphosphate + H2O = 6-carboxy-5,6,7,8-tetrahydropterin + triphosphate + acetaldehyde + 2 H(+)</text>
        <dbReference type="Rhea" id="RHEA:27966"/>
        <dbReference type="ChEBI" id="CHEBI:15343"/>
        <dbReference type="ChEBI" id="CHEBI:15377"/>
        <dbReference type="ChEBI" id="CHEBI:15378"/>
        <dbReference type="ChEBI" id="CHEBI:18036"/>
        <dbReference type="ChEBI" id="CHEBI:58462"/>
        <dbReference type="ChEBI" id="CHEBI:61032"/>
        <dbReference type="EC" id="4.1.2.50"/>
    </reaction>
</comment>
<evidence type="ECO:0000256" key="6">
    <source>
        <dbReference type="PIRSR" id="PIRSR006113-1"/>
    </source>
</evidence>
<evidence type="ECO:0000256" key="7">
    <source>
        <dbReference type="PIRSR" id="PIRSR006113-2"/>
    </source>
</evidence>
<evidence type="ECO:0000256" key="3">
    <source>
        <dbReference type="ARBA" id="ARBA00018141"/>
    </source>
</evidence>
<feature type="binding site" evidence="7">
    <location>
        <position position="14"/>
    </location>
    <ligand>
        <name>Zn(2+)</name>
        <dbReference type="ChEBI" id="CHEBI:29105"/>
    </ligand>
</feature>
<feature type="active site" description="Charge relay system" evidence="6">
    <location>
        <position position="129"/>
    </location>
</feature>
<dbReference type="Pfam" id="PF01242">
    <property type="entry name" value="PTPS"/>
    <property type="match status" value="1"/>
</dbReference>
<comment type="pathway">
    <text evidence="1 5">Purine metabolism; 7-cyano-7-deazaguanine biosynthesis.</text>
</comment>
<dbReference type="GO" id="GO:0008616">
    <property type="term" value="P:tRNA queuosine(34) biosynthetic process"/>
    <property type="evidence" value="ECO:0007669"/>
    <property type="project" value="UniProtKB-KW"/>
</dbReference>
<comment type="cofactor">
    <cofactor evidence="5 7">
        <name>Zn(2+)</name>
        <dbReference type="ChEBI" id="CHEBI:29105"/>
    </cofactor>
    <text evidence="5 7">Binds 1 zinc ion per subunit.</text>
</comment>
<dbReference type="NCBIfam" id="TIGR03367">
    <property type="entry name" value="queuosine_QueD"/>
    <property type="match status" value="1"/>
</dbReference>
<keyword evidence="5" id="KW-0671">Queuosine biosynthesis</keyword>
<dbReference type="STRING" id="1120918.SAMN05216249_11157"/>
<dbReference type="AlphaFoldDB" id="A0A1I0YW75"/>
<organism evidence="8 9">
    <name type="scientific">Acetitomaculum ruminis DSM 5522</name>
    <dbReference type="NCBI Taxonomy" id="1120918"/>
    <lineage>
        <taxon>Bacteria</taxon>
        <taxon>Bacillati</taxon>
        <taxon>Bacillota</taxon>
        <taxon>Clostridia</taxon>
        <taxon>Lachnospirales</taxon>
        <taxon>Lachnospiraceae</taxon>
        <taxon>Acetitomaculum</taxon>
    </lineage>
</organism>
<dbReference type="UniPathway" id="UPA00391"/>
<keyword evidence="5" id="KW-0456">Lyase</keyword>
<name>A0A1I0YW75_9FIRM</name>
<dbReference type="OrthoDB" id="9804698at2"/>
<dbReference type="Gene3D" id="3.30.479.10">
    <property type="entry name" value="6-pyruvoyl tetrahydropterin synthase/QueD"/>
    <property type="match status" value="1"/>
</dbReference>
<dbReference type="RefSeq" id="WP_092872703.1">
    <property type="nucleotide sequence ID" value="NZ_FOJY01000011.1"/>
</dbReference>
<protein>
    <recommendedName>
        <fullName evidence="3 5">6-carboxy-5,6,7,8-tetrahydropterin synthase</fullName>
        <ecNumber evidence="5">4.-.-.-</ecNumber>
    </recommendedName>
</protein>
<gene>
    <name evidence="8" type="ORF">SAMN05216249_11157</name>
</gene>
<feature type="binding site" evidence="7">
    <location>
        <position position="27"/>
    </location>
    <ligand>
        <name>Zn(2+)</name>
        <dbReference type="ChEBI" id="CHEBI:29105"/>
    </ligand>
</feature>
<keyword evidence="9" id="KW-1185">Reference proteome</keyword>
<dbReference type="InterPro" id="IPR038418">
    <property type="entry name" value="6-PTP_synth/QueD_sf"/>
</dbReference>
<dbReference type="EC" id="4.-.-.-" evidence="5"/>
<dbReference type="SUPFAM" id="SSF55620">
    <property type="entry name" value="Tetrahydrobiopterin biosynthesis enzymes-like"/>
    <property type="match status" value="1"/>
</dbReference>
<evidence type="ECO:0000256" key="1">
    <source>
        <dbReference type="ARBA" id="ARBA00005061"/>
    </source>
</evidence>
<evidence type="ECO:0000256" key="2">
    <source>
        <dbReference type="ARBA" id="ARBA00008900"/>
    </source>
</evidence>
<evidence type="ECO:0000313" key="9">
    <source>
        <dbReference type="Proteomes" id="UP000198838"/>
    </source>
</evidence>
<keyword evidence="5 7" id="KW-0862">Zinc</keyword>
<dbReference type="Proteomes" id="UP000198838">
    <property type="component" value="Unassembled WGS sequence"/>
</dbReference>
<sequence>MYYLKTEVGFDAAHFLKNYNGKCHNLHGHRWRVIATAKSKELLCDKQKEGMVMDFSDLKKALKEVTDRFDHSLIYEKDSLKNETVKALLSEDFKLVEVDFRTTAENFSKYFFDELKKYGFDMHQIEVYETPNNCAMYSE</sequence>
<proteinExistence type="inferred from homology"/>
<evidence type="ECO:0000313" key="8">
    <source>
        <dbReference type="EMBL" id="SFB16640.1"/>
    </source>
</evidence>
<feature type="active site" description="Charge relay system" evidence="6">
    <location>
        <position position="71"/>
    </location>
</feature>
<dbReference type="GO" id="GO:0046872">
    <property type="term" value="F:metal ion binding"/>
    <property type="evidence" value="ECO:0007669"/>
    <property type="project" value="UniProtKB-KW"/>
</dbReference>
<evidence type="ECO:0000256" key="5">
    <source>
        <dbReference type="PIRNR" id="PIRNR006113"/>
    </source>
</evidence>
<reference evidence="8 9" key="1">
    <citation type="submission" date="2016-10" db="EMBL/GenBank/DDBJ databases">
        <authorList>
            <person name="de Groot N.N."/>
        </authorList>
    </citation>
    <scope>NUCLEOTIDE SEQUENCE [LARGE SCALE GENOMIC DNA]</scope>
    <source>
        <strain evidence="8 9">DSM 5522</strain>
    </source>
</reference>
<dbReference type="InterPro" id="IPR007115">
    <property type="entry name" value="6-PTP_synth/QueD"/>
</dbReference>
<feature type="binding site" evidence="7">
    <location>
        <position position="29"/>
    </location>
    <ligand>
        <name>Zn(2+)</name>
        <dbReference type="ChEBI" id="CHEBI:29105"/>
    </ligand>
</feature>
<evidence type="ECO:0000256" key="4">
    <source>
        <dbReference type="ARBA" id="ARBA00048807"/>
    </source>
</evidence>
<comment type="similarity">
    <text evidence="2 5">Belongs to the PTPS family. QueD subfamily.</text>
</comment>
<keyword evidence="5 7" id="KW-0479">Metal-binding</keyword>
<feature type="active site" description="Proton acceptor" evidence="6">
    <location>
        <position position="23"/>
    </location>
</feature>
<dbReference type="PANTHER" id="PTHR12589">
    <property type="entry name" value="PYRUVOYL TETRAHYDROBIOPTERIN SYNTHASE"/>
    <property type="match status" value="1"/>
</dbReference>
<dbReference type="GO" id="GO:0070497">
    <property type="term" value="F:6-carboxytetrahydropterin synthase activity"/>
    <property type="evidence" value="ECO:0007669"/>
    <property type="project" value="UniProtKB-EC"/>
</dbReference>
<accession>A0A1I0YW75</accession>
<dbReference type="PANTHER" id="PTHR12589:SF8">
    <property type="entry name" value="6-CARBOXY-5,6,7,8-TETRAHYDROPTERIN SYNTHASE"/>
    <property type="match status" value="1"/>
</dbReference>
<dbReference type="EMBL" id="FOJY01000011">
    <property type="protein sequence ID" value="SFB16640.1"/>
    <property type="molecule type" value="Genomic_DNA"/>
</dbReference>
<dbReference type="PIRSF" id="PIRSF006113">
    <property type="entry name" value="PTP_synth"/>
    <property type="match status" value="1"/>
</dbReference>